<reference evidence="1 2" key="1">
    <citation type="submission" date="2018-06" db="EMBL/GenBank/DDBJ databases">
        <title>A transcriptomic atlas of mushroom development highlights an independent origin of complex multicellularity.</title>
        <authorList>
            <consortium name="DOE Joint Genome Institute"/>
            <person name="Krizsan K."/>
            <person name="Almasi E."/>
            <person name="Merenyi Z."/>
            <person name="Sahu N."/>
            <person name="Viragh M."/>
            <person name="Koszo T."/>
            <person name="Mondo S."/>
            <person name="Kiss B."/>
            <person name="Balint B."/>
            <person name="Kues U."/>
            <person name="Barry K."/>
            <person name="Hegedus J.C."/>
            <person name="Henrissat B."/>
            <person name="Johnson J."/>
            <person name="Lipzen A."/>
            <person name="Ohm R."/>
            <person name="Nagy I."/>
            <person name="Pangilinan J."/>
            <person name="Yan J."/>
            <person name="Xiong Y."/>
            <person name="Grigoriev I.V."/>
            <person name="Hibbett D.S."/>
            <person name="Nagy L.G."/>
        </authorList>
    </citation>
    <scope>NUCLEOTIDE SEQUENCE [LARGE SCALE GENOMIC DNA]</scope>
    <source>
        <strain evidence="1 2">SZMC22713</strain>
    </source>
</reference>
<organism evidence="1 2">
    <name type="scientific">Rickenella mellea</name>
    <dbReference type="NCBI Taxonomy" id="50990"/>
    <lineage>
        <taxon>Eukaryota</taxon>
        <taxon>Fungi</taxon>
        <taxon>Dikarya</taxon>
        <taxon>Basidiomycota</taxon>
        <taxon>Agaricomycotina</taxon>
        <taxon>Agaricomycetes</taxon>
        <taxon>Hymenochaetales</taxon>
        <taxon>Rickenellaceae</taxon>
        <taxon>Rickenella</taxon>
    </lineage>
</organism>
<proteinExistence type="predicted"/>
<name>A0A4Y7PZL6_9AGAM</name>
<sequence length="131" mass="14873">MRSIIFLAEAILLYIPHHHVHQSLAIGATALKPYDHLALSLWETAQRPHFANPANIVLQSQTAALYQKTVGSNSHASHRMQGLVSIYPPRRWRERSLKLKRIDSHIGLGSRAKLLGNYYCAQMIHKNFELA</sequence>
<dbReference type="EMBL" id="ML170192">
    <property type="protein sequence ID" value="TDL19980.1"/>
    <property type="molecule type" value="Genomic_DNA"/>
</dbReference>
<dbReference type="VEuPathDB" id="FungiDB:BD410DRAFT_395883"/>
<gene>
    <name evidence="1" type="ORF">BD410DRAFT_395883</name>
</gene>
<protein>
    <submittedName>
        <fullName evidence="1">Uncharacterized protein</fullName>
    </submittedName>
</protein>
<accession>A0A4Y7PZL6</accession>
<keyword evidence="2" id="KW-1185">Reference proteome</keyword>
<evidence type="ECO:0000313" key="1">
    <source>
        <dbReference type="EMBL" id="TDL19980.1"/>
    </source>
</evidence>
<dbReference type="AlphaFoldDB" id="A0A4Y7PZL6"/>
<dbReference type="Proteomes" id="UP000294933">
    <property type="component" value="Unassembled WGS sequence"/>
</dbReference>
<evidence type="ECO:0000313" key="2">
    <source>
        <dbReference type="Proteomes" id="UP000294933"/>
    </source>
</evidence>